<sequence>MLKLKCPSLICGQGFAYRAVLTKHLIEYVPAQDSSGMICYFFFKGNQEQNSAATEHAKWFIGTSVKMMTVGVAISLVLGSTLGLNEAVQALVDESEIKINEEVIWVASYIEITKPILQVAAWNTKWS</sequence>
<evidence type="ECO:0000313" key="1">
    <source>
        <dbReference type="EMBL" id="KAJ5444236.1"/>
    </source>
</evidence>
<reference evidence="1" key="1">
    <citation type="submission" date="2022-12" db="EMBL/GenBank/DDBJ databases">
        <authorList>
            <person name="Petersen C."/>
        </authorList>
    </citation>
    <scope>NUCLEOTIDE SEQUENCE</scope>
    <source>
        <strain evidence="1">IBT 16125</strain>
    </source>
</reference>
<keyword evidence="2" id="KW-1185">Reference proteome</keyword>
<name>A0AAD6G1R3_9EURO</name>
<proteinExistence type="predicted"/>
<dbReference type="GeneID" id="81601733"/>
<dbReference type="EMBL" id="JAPVEA010000007">
    <property type="protein sequence ID" value="KAJ5444236.1"/>
    <property type="molecule type" value="Genomic_DNA"/>
</dbReference>
<comment type="caution">
    <text evidence="1">The sequence shown here is derived from an EMBL/GenBank/DDBJ whole genome shotgun (WGS) entry which is preliminary data.</text>
</comment>
<dbReference type="Proteomes" id="UP001213681">
    <property type="component" value="Unassembled WGS sequence"/>
</dbReference>
<organism evidence="1 2">
    <name type="scientific">Penicillium daleae</name>
    <dbReference type="NCBI Taxonomy" id="63821"/>
    <lineage>
        <taxon>Eukaryota</taxon>
        <taxon>Fungi</taxon>
        <taxon>Dikarya</taxon>
        <taxon>Ascomycota</taxon>
        <taxon>Pezizomycotina</taxon>
        <taxon>Eurotiomycetes</taxon>
        <taxon>Eurotiomycetidae</taxon>
        <taxon>Eurotiales</taxon>
        <taxon>Aspergillaceae</taxon>
        <taxon>Penicillium</taxon>
    </lineage>
</organism>
<dbReference type="RefSeq" id="XP_056764316.1">
    <property type="nucleotide sequence ID" value="XM_056911490.1"/>
</dbReference>
<accession>A0AAD6G1R3</accession>
<reference evidence="1" key="2">
    <citation type="journal article" date="2023" name="IMA Fungus">
        <title>Comparative genomic study of the Penicillium genus elucidates a diverse pangenome and 15 lateral gene transfer events.</title>
        <authorList>
            <person name="Petersen C."/>
            <person name="Sorensen T."/>
            <person name="Nielsen M.R."/>
            <person name="Sondergaard T.E."/>
            <person name="Sorensen J.L."/>
            <person name="Fitzpatrick D.A."/>
            <person name="Frisvad J.C."/>
            <person name="Nielsen K.L."/>
        </authorList>
    </citation>
    <scope>NUCLEOTIDE SEQUENCE</scope>
    <source>
        <strain evidence="1">IBT 16125</strain>
    </source>
</reference>
<gene>
    <name evidence="1" type="ORF">N7458_008108</name>
</gene>
<evidence type="ECO:0000313" key="2">
    <source>
        <dbReference type="Proteomes" id="UP001213681"/>
    </source>
</evidence>
<protein>
    <submittedName>
        <fullName evidence="1">Uncharacterized protein</fullName>
    </submittedName>
</protein>
<dbReference type="AlphaFoldDB" id="A0AAD6G1R3"/>